<dbReference type="OrthoDB" id="3940621at2759"/>
<sequence>MVIFSNPSLGSLSKLPLEVRFQIYELVDEHHFFHTPAPISLFECHRHDPYIPFGRLSQTSKVMWEEVQGVHRVDKDLEIRISVHGWQSNHAPSTFRDNNDTPDLSAFEKLRITIDPPPKDDPGRIILMRKNVIDFVRVLNNAEIIPPTTIDLTNTTHNQWHTIRASDNQLFSSRTDGLFGPQWGNQVNVAWILICFLPLRKSASCHVLLPERSPAFANQMSESAQTVERYSLQEDEEDFRNICLRARVAFGPAWESHFSQPTTDCPIAALNDVSDLALDKALDWWEGETAKRLRRERRTHWVVYVDWFKARANFVRKSLTERSWYRANSYLLNQMPDRERHGREIDESEECDEENDDENGSLEDLPDWMSGFGLGENDVGNWPKKQVRAPRKTQPES</sequence>
<dbReference type="EMBL" id="KV745278">
    <property type="protein sequence ID" value="OCK75748.1"/>
    <property type="molecule type" value="Genomic_DNA"/>
</dbReference>
<evidence type="ECO:0000313" key="3">
    <source>
        <dbReference type="Proteomes" id="UP000250266"/>
    </source>
</evidence>
<feature type="region of interest" description="Disordered" evidence="1">
    <location>
        <begin position="338"/>
        <end position="397"/>
    </location>
</feature>
<gene>
    <name evidence="2" type="ORF">K432DRAFT_408748</name>
</gene>
<feature type="compositionally biased region" description="Acidic residues" evidence="1">
    <location>
        <begin position="346"/>
        <end position="366"/>
    </location>
</feature>
<evidence type="ECO:0000256" key="1">
    <source>
        <dbReference type="SAM" id="MobiDB-lite"/>
    </source>
</evidence>
<accession>A0A8E2E223</accession>
<dbReference type="Proteomes" id="UP000250266">
    <property type="component" value="Unassembled WGS sequence"/>
</dbReference>
<evidence type="ECO:0000313" key="2">
    <source>
        <dbReference type="EMBL" id="OCK75748.1"/>
    </source>
</evidence>
<organism evidence="2 3">
    <name type="scientific">Lepidopterella palustris CBS 459.81</name>
    <dbReference type="NCBI Taxonomy" id="1314670"/>
    <lineage>
        <taxon>Eukaryota</taxon>
        <taxon>Fungi</taxon>
        <taxon>Dikarya</taxon>
        <taxon>Ascomycota</taxon>
        <taxon>Pezizomycotina</taxon>
        <taxon>Dothideomycetes</taxon>
        <taxon>Pleosporomycetidae</taxon>
        <taxon>Mytilinidiales</taxon>
        <taxon>Argynnaceae</taxon>
        <taxon>Lepidopterella</taxon>
    </lineage>
</organism>
<keyword evidence="3" id="KW-1185">Reference proteome</keyword>
<proteinExistence type="predicted"/>
<dbReference type="AlphaFoldDB" id="A0A8E2E223"/>
<name>A0A8E2E223_9PEZI</name>
<protein>
    <submittedName>
        <fullName evidence="2">Uncharacterized protein</fullName>
    </submittedName>
</protein>
<reference evidence="2 3" key="1">
    <citation type="journal article" date="2016" name="Nat. Commun.">
        <title>Ectomycorrhizal ecology is imprinted in the genome of the dominant symbiotic fungus Cenococcum geophilum.</title>
        <authorList>
            <consortium name="DOE Joint Genome Institute"/>
            <person name="Peter M."/>
            <person name="Kohler A."/>
            <person name="Ohm R.A."/>
            <person name="Kuo A."/>
            <person name="Krutzmann J."/>
            <person name="Morin E."/>
            <person name="Arend M."/>
            <person name="Barry K.W."/>
            <person name="Binder M."/>
            <person name="Choi C."/>
            <person name="Clum A."/>
            <person name="Copeland A."/>
            <person name="Grisel N."/>
            <person name="Haridas S."/>
            <person name="Kipfer T."/>
            <person name="LaButti K."/>
            <person name="Lindquist E."/>
            <person name="Lipzen A."/>
            <person name="Maire R."/>
            <person name="Meier B."/>
            <person name="Mihaltcheva S."/>
            <person name="Molinier V."/>
            <person name="Murat C."/>
            <person name="Poggeler S."/>
            <person name="Quandt C.A."/>
            <person name="Sperisen C."/>
            <person name="Tritt A."/>
            <person name="Tisserant E."/>
            <person name="Crous P.W."/>
            <person name="Henrissat B."/>
            <person name="Nehls U."/>
            <person name="Egli S."/>
            <person name="Spatafora J.W."/>
            <person name="Grigoriev I.V."/>
            <person name="Martin F.M."/>
        </authorList>
    </citation>
    <scope>NUCLEOTIDE SEQUENCE [LARGE SCALE GENOMIC DNA]</scope>
    <source>
        <strain evidence="2 3">CBS 459.81</strain>
    </source>
</reference>